<protein>
    <recommendedName>
        <fullName evidence="3">chitinase</fullName>
        <ecNumber evidence="3">3.2.1.14</ecNumber>
    </recommendedName>
</protein>
<accession>A0A543CE80</accession>
<dbReference type="InterPro" id="IPR001919">
    <property type="entry name" value="CBD2"/>
</dbReference>
<gene>
    <name evidence="15" type="ORF">FB559_0906</name>
</gene>
<dbReference type="GO" id="GO:0008061">
    <property type="term" value="F:chitin binding"/>
    <property type="evidence" value="ECO:0007669"/>
    <property type="project" value="InterPro"/>
</dbReference>
<evidence type="ECO:0000256" key="8">
    <source>
        <dbReference type="ARBA" id="ARBA00023326"/>
    </source>
</evidence>
<dbReference type="InterPro" id="IPR003961">
    <property type="entry name" value="FN3_dom"/>
</dbReference>
<dbReference type="PANTHER" id="PTHR11177:SF317">
    <property type="entry name" value="CHITINASE 12-RELATED"/>
    <property type="match status" value="1"/>
</dbReference>
<dbReference type="EC" id="3.2.1.14" evidence="3"/>
<dbReference type="PROSITE" id="PS51910">
    <property type="entry name" value="GH18_2"/>
    <property type="match status" value="1"/>
</dbReference>
<sequence length="663" mass="68941">MKRAILRLAVAFAATASLTLPQLAAHAAGTPTATFSKDSGWGTGYQGKYTITNGGSTTLNGWKVEVDVPSGGSISSAWDTAMTHSGTHYTFANQSYNGTLAPGASTSFGFSGAPESATPTNCTLNGQPCAGGGGGGGGTDTSAPTVPASPQVTGTTSSSISLAWTASTDNVGVTGYRVYEGGTAVADVTGTSATVSGLAASSSHTYTVAARDAAGNESAKSAAVTGKTQASGGGGGTGTYQKIGYYPQWGIYGRNFWMKDLDTNGAASKLTVLNYSFENIDPNNLTCFEATKATSSNPSDPDQGTGAGDQYADYGVSVTADHSVDGVADTWDQKLKGNFNQIKKLKAKHPNLKVLVSLGGWTYSKFFSDVAKTDASRKKFVGSCIDMFIKGNLPVSSDGTGGAGTGAGVFDGFDIDWEWPGSPDGHPGNHYSTADKANFTALLAEFRTELDALGSGRLLTAFTPADQAKISAGWDFSKIFNSLDYANVQGYDFHGSGSDNSWEPNRTGDQANLYTDPNDPYPTHFSVDSTVKLYTGAGVTPKKVLVGIPFYGRGWQQVADGGKSGEWQQANGAAPGDFPEEAGTRGYKNLATNVPGCTVHHNEQSVATYCYTGANGQWWTFDDPWSIGKKTDYIKANGLGGAMIWEMSGDTGTLMSALDGGLR</sequence>
<evidence type="ECO:0000256" key="7">
    <source>
        <dbReference type="ARBA" id="ARBA00023295"/>
    </source>
</evidence>
<dbReference type="OrthoDB" id="9775889at2"/>
<dbReference type="SMART" id="SM00637">
    <property type="entry name" value="CBD_II"/>
    <property type="match status" value="1"/>
</dbReference>
<dbReference type="SMART" id="SM00636">
    <property type="entry name" value="Glyco_18"/>
    <property type="match status" value="1"/>
</dbReference>
<dbReference type="InterPro" id="IPR036116">
    <property type="entry name" value="FN3_sf"/>
</dbReference>
<dbReference type="InterPro" id="IPR029070">
    <property type="entry name" value="Chitinase_insertion_sf"/>
</dbReference>
<evidence type="ECO:0000256" key="9">
    <source>
        <dbReference type="RuleBase" id="RU000489"/>
    </source>
</evidence>
<dbReference type="SUPFAM" id="SSF51445">
    <property type="entry name" value="(Trans)glycosidases"/>
    <property type="match status" value="1"/>
</dbReference>
<evidence type="ECO:0000256" key="1">
    <source>
        <dbReference type="ARBA" id="ARBA00000822"/>
    </source>
</evidence>
<comment type="caution">
    <text evidence="15">The sequence shown here is derived from an EMBL/GenBank/DDBJ whole genome shotgun (WGS) entry which is preliminary data.</text>
</comment>
<keyword evidence="5" id="KW-0146">Chitin degradation</keyword>
<evidence type="ECO:0000259" key="14">
    <source>
        <dbReference type="PROSITE" id="PS51910"/>
    </source>
</evidence>
<evidence type="ECO:0000313" key="16">
    <source>
        <dbReference type="Proteomes" id="UP000316096"/>
    </source>
</evidence>
<feature type="signal peptide" evidence="11">
    <location>
        <begin position="1"/>
        <end position="27"/>
    </location>
</feature>
<keyword evidence="8" id="KW-0624">Polysaccharide degradation</keyword>
<evidence type="ECO:0000256" key="11">
    <source>
        <dbReference type="SAM" id="SignalP"/>
    </source>
</evidence>
<dbReference type="InterPro" id="IPR001579">
    <property type="entry name" value="Glyco_hydro_18_chit_AS"/>
</dbReference>
<dbReference type="InterPro" id="IPR012291">
    <property type="entry name" value="CBM2_carb-bd_dom_sf"/>
</dbReference>
<dbReference type="Gene3D" id="3.20.20.80">
    <property type="entry name" value="Glycosidases"/>
    <property type="match status" value="1"/>
</dbReference>
<feature type="compositionally biased region" description="Polar residues" evidence="10">
    <location>
        <begin position="140"/>
        <end position="154"/>
    </location>
</feature>
<comment type="similarity">
    <text evidence="2">Belongs to the glycosyl hydrolase 18 family. Chitinase class II subfamily.</text>
</comment>
<evidence type="ECO:0000256" key="6">
    <source>
        <dbReference type="ARBA" id="ARBA00023277"/>
    </source>
</evidence>
<dbReference type="Gene3D" id="2.60.40.10">
    <property type="entry name" value="Immunoglobulins"/>
    <property type="match status" value="1"/>
</dbReference>
<dbReference type="RefSeq" id="WP_141953550.1">
    <property type="nucleotide sequence ID" value="NZ_VFOZ01000001.1"/>
</dbReference>
<proteinExistence type="inferred from homology"/>
<feature type="domain" description="CBM2" evidence="13">
    <location>
        <begin position="24"/>
        <end position="132"/>
    </location>
</feature>
<dbReference type="PROSITE" id="PS51173">
    <property type="entry name" value="CBM2"/>
    <property type="match status" value="1"/>
</dbReference>
<dbReference type="CDD" id="cd00063">
    <property type="entry name" value="FN3"/>
    <property type="match status" value="1"/>
</dbReference>
<keyword evidence="4 9" id="KW-0378">Hydrolase</keyword>
<dbReference type="GO" id="GO:0030247">
    <property type="term" value="F:polysaccharide binding"/>
    <property type="evidence" value="ECO:0007669"/>
    <property type="project" value="UniProtKB-UniRule"/>
</dbReference>
<feature type="region of interest" description="Disordered" evidence="10">
    <location>
        <begin position="132"/>
        <end position="154"/>
    </location>
</feature>
<dbReference type="Gene3D" id="3.10.50.10">
    <property type="match status" value="1"/>
</dbReference>
<dbReference type="AlphaFoldDB" id="A0A543CE80"/>
<name>A0A543CE80_9ACTN</name>
<dbReference type="GO" id="GO:0008843">
    <property type="term" value="F:endochitinase activity"/>
    <property type="evidence" value="ECO:0007669"/>
    <property type="project" value="UniProtKB-EC"/>
</dbReference>
<evidence type="ECO:0000256" key="3">
    <source>
        <dbReference type="ARBA" id="ARBA00012729"/>
    </source>
</evidence>
<evidence type="ECO:0000259" key="13">
    <source>
        <dbReference type="PROSITE" id="PS51173"/>
    </source>
</evidence>
<feature type="domain" description="GH18" evidence="14">
    <location>
        <begin position="240"/>
        <end position="663"/>
    </location>
</feature>
<dbReference type="SUPFAM" id="SSF49384">
    <property type="entry name" value="Carbohydrate-binding domain"/>
    <property type="match status" value="1"/>
</dbReference>
<evidence type="ECO:0000256" key="2">
    <source>
        <dbReference type="ARBA" id="ARBA00009121"/>
    </source>
</evidence>
<dbReference type="Pfam" id="PF00041">
    <property type="entry name" value="fn3"/>
    <property type="match status" value="1"/>
</dbReference>
<dbReference type="Proteomes" id="UP000316096">
    <property type="component" value="Unassembled WGS sequence"/>
</dbReference>
<dbReference type="InterPro" id="IPR001223">
    <property type="entry name" value="Glyco_hydro18_cat"/>
</dbReference>
<dbReference type="GO" id="GO:0000272">
    <property type="term" value="P:polysaccharide catabolic process"/>
    <property type="evidence" value="ECO:0007669"/>
    <property type="project" value="UniProtKB-KW"/>
</dbReference>
<dbReference type="Gene3D" id="2.60.40.290">
    <property type="match status" value="1"/>
</dbReference>
<evidence type="ECO:0000313" key="15">
    <source>
        <dbReference type="EMBL" id="TQL95403.1"/>
    </source>
</evidence>
<dbReference type="InterPro" id="IPR017853">
    <property type="entry name" value="GH"/>
</dbReference>
<evidence type="ECO:0000259" key="12">
    <source>
        <dbReference type="PROSITE" id="PS50853"/>
    </source>
</evidence>
<keyword evidence="7 9" id="KW-0326">Glycosidase</keyword>
<reference evidence="15 16" key="1">
    <citation type="submission" date="2019-06" db="EMBL/GenBank/DDBJ databases">
        <title>Sequencing the genomes of 1000 actinobacteria strains.</title>
        <authorList>
            <person name="Klenk H.-P."/>
        </authorList>
    </citation>
    <scope>NUCLEOTIDE SEQUENCE [LARGE SCALE GENOMIC DNA]</scope>
    <source>
        <strain evidence="15 16">DSM 102200</strain>
    </source>
</reference>
<dbReference type="GO" id="GO:0006032">
    <property type="term" value="P:chitin catabolic process"/>
    <property type="evidence" value="ECO:0007669"/>
    <property type="project" value="UniProtKB-KW"/>
</dbReference>
<dbReference type="PROSITE" id="PS50853">
    <property type="entry name" value="FN3"/>
    <property type="match status" value="1"/>
</dbReference>
<dbReference type="InterPro" id="IPR013783">
    <property type="entry name" value="Ig-like_fold"/>
</dbReference>
<dbReference type="SUPFAM" id="SSF54556">
    <property type="entry name" value="Chitinase insertion domain"/>
    <property type="match status" value="1"/>
</dbReference>
<comment type="catalytic activity">
    <reaction evidence="1">
        <text>Random endo-hydrolysis of N-acetyl-beta-D-glucosaminide (1-&gt;4)-beta-linkages in chitin and chitodextrins.</text>
        <dbReference type="EC" id="3.2.1.14"/>
    </reaction>
</comment>
<dbReference type="PROSITE" id="PS01095">
    <property type="entry name" value="GH18_1"/>
    <property type="match status" value="1"/>
</dbReference>
<keyword evidence="11" id="KW-0732">Signal</keyword>
<dbReference type="InterPro" id="IPR050314">
    <property type="entry name" value="Glycosyl_Hydrlase_18"/>
</dbReference>
<dbReference type="Pfam" id="PF00704">
    <property type="entry name" value="Glyco_hydro_18"/>
    <property type="match status" value="1"/>
</dbReference>
<dbReference type="PANTHER" id="PTHR11177">
    <property type="entry name" value="CHITINASE"/>
    <property type="match status" value="1"/>
</dbReference>
<dbReference type="SUPFAM" id="SSF49265">
    <property type="entry name" value="Fibronectin type III"/>
    <property type="match status" value="1"/>
</dbReference>
<dbReference type="SMART" id="SM00060">
    <property type="entry name" value="FN3"/>
    <property type="match status" value="1"/>
</dbReference>
<organism evidence="15 16">
    <name type="scientific">Actinoallomurus bryophytorum</name>
    <dbReference type="NCBI Taxonomy" id="1490222"/>
    <lineage>
        <taxon>Bacteria</taxon>
        <taxon>Bacillati</taxon>
        <taxon>Actinomycetota</taxon>
        <taxon>Actinomycetes</taxon>
        <taxon>Streptosporangiales</taxon>
        <taxon>Thermomonosporaceae</taxon>
        <taxon>Actinoallomurus</taxon>
    </lineage>
</organism>
<evidence type="ECO:0000256" key="4">
    <source>
        <dbReference type="ARBA" id="ARBA00022801"/>
    </source>
</evidence>
<feature type="chain" id="PRO_5022145343" description="chitinase" evidence="11">
    <location>
        <begin position="28"/>
        <end position="663"/>
    </location>
</feature>
<keyword evidence="16" id="KW-1185">Reference proteome</keyword>
<dbReference type="InterPro" id="IPR008965">
    <property type="entry name" value="CBM2/CBM3_carb-bd_dom_sf"/>
</dbReference>
<dbReference type="Pfam" id="PF00553">
    <property type="entry name" value="CBM_2"/>
    <property type="match status" value="1"/>
</dbReference>
<feature type="domain" description="Fibronectin type-III" evidence="12">
    <location>
        <begin position="146"/>
        <end position="231"/>
    </location>
</feature>
<dbReference type="CDD" id="cd06548">
    <property type="entry name" value="GH18_chitinase"/>
    <property type="match status" value="1"/>
</dbReference>
<keyword evidence="6" id="KW-0119">Carbohydrate metabolism</keyword>
<dbReference type="InterPro" id="IPR011583">
    <property type="entry name" value="Chitinase_II/V-like_cat"/>
</dbReference>
<evidence type="ECO:0000256" key="5">
    <source>
        <dbReference type="ARBA" id="ARBA00023024"/>
    </source>
</evidence>
<evidence type="ECO:0000256" key="10">
    <source>
        <dbReference type="SAM" id="MobiDB-lite"/>
    </source>
</evidence>
<dbReference type="EMBL" id="VFOZ01000001">
    <property type="protein sequence ID" value="TQL95403.1"/>
    <property type="molecule type" value="Genomic_DNA"/>
</dbReference>